<evidence type="ECO:0000313" key="4">
    <source>
        <dbReference type="Proteomes" id="UP000615446"/>
    </source>
</evidence>
<dbReference type="InterPro" id="IPR005627">
    <property type="entry name" value="CutC-like"/>
</dbReference>
<dbReference type="OrthoDB" id="7392499at2759"/>
<organism evidence="3 4">
    <name type="scientific">Rhizophagus clarus</name>
    <dbReference type="NCBI Taxonomy" id="94130"/>
    <lineage>
        <taxon>Eukaryota</taxon>
        <taxon>Fungi</taxon>
        <taxon>Fungi incertae sedis</taxon>
        <taxon>Mucoromycota</taxon>
        <taxon>Glomeromycotina</taxon>
        <taxon>Glomeromycetes</taxon>
        <taxon>Glomerales</taxon>
        <taxon>Glomeraceae</taxon>
        <taxon>Rhizophagus</taxon>
    </lineage>
</organism>
<dbReference type="PANTHER" id="PTHR12598:SF0">
    <property type="entry name" value="COPPER HOMEOSTASIS PROTEIN CUTC HOMOLOG"/>
    <property type="match status" value="1"/>
</dbReference>
<evidence type="ECO:0000256" key="1">
    <source>
        <dbReference type="ARBA" id="ARBA00007768"/>
    </source>
</evidence>
<dbReference type="FunFam" id="3.20.20.380:FF:000001">
    <property type="entry name" value="Copper homeostasis protein CutC"/>
    <property type="match status" value="1"/>
</dbReference>
<dbReference type="Pfam" id="PF03932">
    <property type="entry name" value="CutC"/>
    <property type="match status" value="1"/>
</dbReference>
<dbReference type="AlphaFoldDB" id="A0A8H3QRX9"/>
<protein>
    <recommendedName>
        <fullName evidence="2">Copper homeostasis protein cutC homolog</fullName>
    </recommendedName>
</protein>
<dbReference type="Proteomes" id="UP000615446">
    <property type="component" value="Unassembled WGS sequence"/>
</dbReference>
<comment type="similarity">
    <text evidence="1">Belongs to the CutC family.</text>
</comment>
<proteinExistence type="inferred from homology"/>
<evidence type="ECO:0000313" key="3">
    <source>
        <dbReference type="EMBL" id="GES86884.1"/>
    </source>
</evidence>
<gene>
    <name evidence="3" type="ORF">RCL2_001391900</name>
</gene>
<dbReference type="SUPFAM" id="SSF110395">
    <property type="entry name" value="CutC-like"/>
    <property type="match status" value="1"/>
</dbReference>
<dbReference type="GO" id="GO:0005507">
    <property type="term" value="F:copper ion binding"/>
    <property type="evidence" value="ECO:0007669"/>
    <property type="project" value="TreeGrafter"/>
</dbReference>
<dbReference type="HAMAP" id="MF_00795">
    <property type="entry name" value="CutC"/>
    <property type="match status" value="1"/>
</dbReference>
<accession>A0A8H3QRX9</accession>
<dbReference type="CDD" id="cd00945">
    <property type="entry name" value="Aldolase_Class_I"/>
    <property type="match status" value="1"/>
</dbReference>
<dbReference type="EMBL" id="BLAL01000162">
    <property type="protein sequence ID" value="GES86884.1"/>
    <property type="molecule type" value="Genomic_DNA"/>
</dbReference>
<evidence type="ECO:0000256" key="2">
    <source>
        <dbReference type="ARBA" id="ARBA00019014"/>
    </source>
</evidence>
<dbReference type="PANTHER" id="PTHR12598">
    <property type="entry name" value="COPPER HOMEOSTASIS PROTEIN CUTC"/>
    <property type="match status" value="1"/>
</dbReference>
<comment type="caution">
    <text evidence="3">The sequence shown here is derived from an EMBL/GenBank/DDBJ whole genome shotgun (WGS) entry which is preliminary data.</text>
</comment>
<reference evidence="3" key="1">
    <citation type="submission" date="2019-10" db="EMBL/GenBank/DDBJ databases">
        <title>Conservation and host-specific expression of non-tandemly repeated heterogenous ribosome RNA gene in arbuscular mycorrhizal fungi.</title>
        <authorList>
            <person name="Maeda T."/>
            <person name="Kobayashi Y."/>
            <person name="Nakagawa T."/>
            <person name="Ezawa T."/>
            <person name="Yamaguchi K."/>
            <person name="Bino T."/>
            <person name="Nishimoto Y."/>
            <person name="Shigenobu S."/>
            <person name="Kawaguchi M."/>
        </authorList>
    </citation>
    <scope>NUCLEOTIDE SEQUENCE</scope>
    <source>
        <strain evidence="3">HR1</strain>
    </source>
</reference>
<name>A0A8H3QRX9_9GLOM</name>
<dbReference type="Gene3D" id="3.20.20.380">
    <property type="entry name" value="Copper homeostasis (CutC) domain"/>
    <property type="match status" value="1"/>
</dbReference>
<dbReference type="InterPro" id="IPR036822">
    <property type="entry name" value="CutC-like_dom_sf"/>
</dbReference>
<sequence>MSRTIPNIEVCIDSVQSAVNAENGKASRVELCDNLIEGGTTPSSGMIAAVLERVKIPVMVMIRPRGGDFCYSDDEFKVMCLDIQHAKLLGAHGVVFGILKPDGSVDIDKVSKLVDVAKPLKVTFHRAFDMTNDPFKALEDIISIGGIQRILTSGHDSTVLEGLDTIVKLVRKANDRIVIMAGGGIRESNIERILSAIELKEIHVSASTIIPSVMEHKISTIHMGKAYYNSEYMINGVSEERLKKIVSAAERGESSK</sequence>